<evidence type="ECO:0000256" key="8">
    <source>
        <dbReference type="ARBA" id="ARBA00022991"/>
    </source>
</evidence>
<evidence type="ECO:0000256" key="9">
    <source>
        <dbReference type="ARBA" id="ARBA00023040"/>
    </source>
</evidence>
<proteinExistence type="evidence at transcript level"/>
<organism evidence="18">
    <name type="scientific">Xenos vesparum</name>
    <dbReference type="NCBI Taxonomy" id="31928"/>
    <lineage>
        <taxon>Eukaryota</taxon>
        <taxon>Metazoa</taxon>
        <taxon>Ecdysozoa</taxon>
        <taxon>Arthropoda</taxon>
        <taxon>Hexapoda</taxon>
        <taxon>Insecta</taxon>
        <taxon>Pterygota</taxon>
        <taxon>Neoptera</taxon>
        <taxon>Endopterygota</taxon>
        <taxon>Strepsiptera</taxon>
        <taxon>Stylopidia</taxon>
        <taxon>Xenidae</taxon>
        <taxon>Xenos</taxon>
    </lineage>
</organism>
<keyword evidence="8 16" id="KW-0157">Chromophore</keyword>
<comment type="subcellular location">
    <subcellularLocation>
        <location evidence="1 16">Membrane</location>
        <topology evidence="1 16">Multi-pass membrane protein</topology>
    </subcellularLocation>
</comment>
<feature type="transmembrane region" description="Helical" evidence="16">
    <location>
        <begin position="128"/>
        <end position="149"/>
    </location>
</feature>
<dbReference type="CDD" id="cd15079">
    <property type="entry name" value="7tmA_photoreceptors_insect"/>
    <property type="match status" value="1"/>
</dbReference>
<keyword evidence="10 16" id="KW-0472">Membrane</keyword>
<evidence type="ECO:0000256" key="3">
    <source>
        <dbReference type="ARBA" id="ARBA00022553"/>
    </source>
</evidence>
<comment type="caution">
    <text evidence="16">Lacks conserved residue(s) required for the propagation of feature annotation.</text>
</comment>
<dbReference type="EMBL" id="KY368373">
    <property type="protein sequence ID" value="APY20681.1"/>
    <property type="molecule type" value="mRNA"/>
</dbReference>
<dbReference type="InterPro" id="IPR000276">
    <property type="entry name" value="GPCR_Rhodpsn"/>
</dbReference>
<evidence type="ECO:0000259" key="17">
    <source>
        <dbReference type="PROSITE" id="PS50262"/>
    </source>
</evidence>
<dbReference type="GO" id="GO:0009881">
    <property type="term" value="F:photoreceptor activity"/>
    <property type="evidence" value="ECO:0007669"/>
    <property type="project" value="UniProtKB-KW"/>
</dbReference>
<dbReference type="SUPFAM" id="SSF81321">
    <property type="entry name" value="Family A G protein-coupled receptor-like"/>
    <property type="match status" value="1"/>
</dbReference>
<evidence type="ECO:0000256" key="10">
    <source>
        <dbReference type="ARBA" id="ARBA00023136"/>
    </source>
</evidence>
<evidence type="ECO:0000256" key="4">
    <source>
        <dbReference type="ARBA" id="ARBA00022606"/>
    </source>
</evidence>
<evidence type="ECO:0000256" key="2">
    <source>
        <dbReference type="ARBA" id="ARBA00022543"/>
    </source>
</evidence>
<keyword evidence="3" id="KW-0597">Phosphoprotein</keyword>
<evidence type="ECO:0000256" key="6">
    <source>
        <dbReference type="ARBA" id="ARBA00022925"/>
    </source>
</evidence>
<dbReference type="InterPro" id="IPR050125">
    <property type="entry name" value="GPCR_opsins"/>
</dbReference>
<dbReference type="PROSITE" id="PS50262">
    <property type="entry name" value="G_PROTEIN_RECEP_F1_2"/>
    <property type="match status" value="1"/>
</dbReference>
<evidence type="ECO:0000256" key="14">
    <source>
        <dbReference type="ARBA" id="ARBA00023224"/>
    </source>
</evidence>
<keyword evidence="5 16" id="KW-0812">Transmembrane</keyword>
<dbReference type="GO" id="GO:0016020">
    <property type="term" value="C:membrane"/>
    <property type="evidence" value="ECO:0007669"/>
    <property type="project" value="UniProtKB-SubCell"/>
</dbReference>
<accession>A0A1P8SFK7</accession>
<feature type="transmembrane region" description="Helical" evidence="16">
    <location>
        <begin position="218"/>
        <end position="241"/>
    </location>
</feature>
<dbReference type="SMART" id="SM01381">
    <property type="entry name" value="7TM_GPCR_Srsx"/>
    <property type="match status" value="1"/>
</dbReference>
<keyword evidence="15" id="KW-0844">Vision</keyword>
<dbReference type="FunFam" id="1.20.1070.10:FF:000044">
    <property type="entry name" value="Opsin, ultraviolet-sensitive"/>
    <property type="match status" value="1"/>
</dbReference>
<reference evidence="18" key="1">
    <citation type="journal article" date="2017" name="Sci. Rep.">
        <title>Overcoming the loss of blue sensitivity through opsin duplication in the largest animal group, beetles.</title>
        <authorList>
            <person name="Sharkey C.R."/>
            <person name="Fujimoto M.S."/>
            <person name="Lord N.P."/>
            <person name="Shin S."/>
            <person name="McKenna D.D."/>
            <person name="Suvorov A."/>
            <person name="Martin G.J."/>
            <person name="Bybee S.M."/>
        </authorList>
    </citation>
    <scope>NUCLEOTIDE SEQUENCE</scope>
</reference>
<keyword evidence="6 16" id="KW-0681">Retinal protein</keyword>
<evidence type="ECO:0000256" key="13">
    <source>
        <dbReference type="ARBA" id="ARBA00023180"/>
    </source>
</evidence>
<dbReference type="AlphaFoldDB" id="A0A1P8SFK7"/>
<dbReference type="Gene3D" id="1.20.1070.10">
    <property type="entry name" value="Rhodopsin 7-helix transmembrane proteins"/>
    <property type="match status" value="1"/>
</dbReference>
<name>A0A1P8SFK7_9NEOP</name>
<keyword evidence="13" id="KW-0325">Glycoprotein</keyword>
<keyword evidence="14 16" id="KW-0807">Transducer</keyword>
<evidence type="ECO:0000256" key="7">
    <source>
        <dbReference type="ARBA" id="ARBA00022989"/>
    </source>
</evidence>
<dbReference type="GO" id="GO:0007601">
    <property type="term" value="P:visual perception"/>
    <property type="evidence" value="ECO:0007669"/>
    <property type="project" value="UniProtKB-KW"/>
</dbReference>
<feature type="transmembrane region" description="Helical" evidence="16">
    <location>
        <begin position="51"/>
        <end position="79"/>
    </location>
</feature>
<sequence length="368" mass="41720">MGFYKVEVPYALAWGQQNKYGANATIVDQVLPEMHDYISPYWYQFPPVDPIWYPILGTFIGIVGIIAFFGNAIVIYIFISTKSLRSPSNLLVLNLAVSDFLMILGMCPIMVVNSYYQTWVFGPMMCEIYGMWGSEFGCNSILSMMTIALDRYNVIVKGISAKPFTKKKALLWIFLVWLFSLFWTLLPFFGWGRYGPEGNMTACGTDYLRSELLHRSYIFFYGLFVYFMPLFVIIYSYYFILKVGIREQAKKMNVASLRSSENANTSTEHKLAKVALVTISLWFMAWTPYLVVNFMGIFDAPPIAPLNTIWCSLFAKCSAIYNPIVYAISHPRYKAALAEKLPMLSCADTPSPAANKSDLESAETTSVA</sequence>
<evidence type="ECO:0000256" key="11">
    <source>
        <dbReference type="ARBA" id="ARBA00023157"/>
    </source>
</evidence>
<dbReference type="PRINTS" id="PR00576">
    <property type="entry name" value="OPSINRH1RH2"/>
</dbReference>
<dbReference type="InterPro" id="IPR017452">
    <property type="entry name" value="GPCR_Rhodpsn_7TM"/>
</dbReference>
<feature type="domain" description="G-protein coupled receptors family 1 profile" evidence="17">
    <location>
        <begin position="70"/>
        <end position="326"/>
    </location>
</feature>
<dbReference type="GO" id="GO:0007602">
    <property type="term" value="P:phototransduction"/>
    <property type="evidence" value="ECO:0007669"/>
    <property type="project" value="UniProtKB-KW"/>
</dbReference>
<dbReference type="PRINTS" id="PR00237">
    <property type="entry name" value="GPCRRHODOPSN"/>
</dbReference>
<feature type="transmembrane region" description="Helical" evidence="16">
    <location>
        <begin position="91"/>
        <end position="116"/>
    </location>
</feature>
<evidence type="ECO:0000256" key="5">
    <source>
        <dbReference type="ARBA" id="ARBA00022692"/>
    </source>
</evidence>
<dbReference type="InterPro" id="IPR001735">
    <property type="entry name" value="Opsin_RH1/RH2"/>
</dbReference>
<evidence type="ECO:0000256" key="15">
    <source>
        <dbReference type="ARBA" id="ARBA00023305"/>
    </source>
</evidence>
<dbReference type="PRINTS" id="PR00238">
    <property type="entry name" value="OPSIN"/>
</dbReference>
<keyword evidence="9 16" id="KW-0297">G-protein coupled receptor</keyword>
<keyword evidence="7 16" id="KW-1133">Transmembrane helix</keyword>
<keyword evidence="11" id="KW-1015">Disulfide bond</keyword>
<evidence type="ECO:0000256" key="1">
    <source>
        <dbReference type="ARBA" id="ARBA00004141"/>
    </source>
</evidence>
<evidence type="ECO:0000313" key="18">
    <source>
        <dbReference type="EMBL" id="APY20681.1"/>
    </source>
</evidence>
<dbReference type="GO" id="GO:0004930">
    <property type="term" value="F:G protein-coupled receptor activity"/>
    <property type="evidence" value="ECO:0007669"/>
    <property type="project" value="UniProtKB-KW"/>
</dbReference>
<dbReference type="InterPro" id="IPR001760">
    <property type="entry name" value="Opsin"/>
</dbReference>
<dbReference type="PANTHER" id="PTHR24240">
    <property type="entry name" value="OPSIN"/>
    <property type="match status" value="1"/>
</dbReference>
<keyword evidence="12 16" id="KW-0675">Receptor</keyword>
<evidence type="ECO:0000256" key="12">
    <source>
        <dbReference type="ARBA" id="ARBA00023170"/>
    </source>
</evidence>
<feature type="transmembrane region" description="Helical" evidence="16">
    <location>
        <begin position="274"/>
        <end position="298"/>
    </location>
</feature>
<dbReference type="Pfam" id="PF00001">
    <property type="entry name" value="7tm_1"/>
    <property type="match status" value="1"/>
</dbReference>
<protein>
    <submittedName>
        <fullName evidence="18">Long wavelength sensitive opsin 1</fullName>
    </submittedName>
</protein>
<evidence type="ECO:0000256" key="16">
    <source>
        <dbReference type="RuleBase" id="RU004951"/>
    </source>
</evidence>
<feature type="transmembrane region" description="Helical" evidence="16">
    <location>
        <begin position="169"/>
        <end position="191"/>
    </location>
</feature>
<comment type="similarity">
    <text evidence="16">Belongs to the G-protein coupled receptor 1 family. Opsin subfamily.</text>
</comment>
<keyword evidence="2 16" id="KW-0600">Photoreceptor protein</keyword>
<keyword evidence="4 16" id="KW-0716">Sensory transduction</keyword>